<evidence type="ECO:0000256" key="5">
    <source>
        <dbReference type="ARBA" id="ARBA00022679"/>
    </source>
</evidence>
<dbReference type="EMBL" id="FO203427">
    <property type="protein sequence ID" value="CCH49868.1"/>
    <property type="molecule type" value="Genomic_DNA"/>
</dbReference>
<dbReference type="STRING" id="1322246.BN4_12635"/>
<feature type="repeat" description="TPR" evidence="8">
    <location>
        <begin position="71"/>
        <end position="104"/>
    </location>
</feature>
<dbReference type="Pfam" id="PF13424">
    <property type="entry name" value="TPR_12"/>
    <property type="match status" value="1"/>
</dbReference>
<evidence type="ECO:0000259" key="9">
    <source>
        <dbReference type="Pfam" id="PF13844"/>
    </source>
</evidence>
<dbReference type="EC" id="2.4.1.255" evidence="3"/>
<dbReference type="Gene3D" id="3.40.50.2000">
    <property type="entry name" value="Glycogen Phosphorylase B"/>
    <property type="match status" value="1"/>
</dbReference>
<sequence length="673" mass="75534">MNAMKLFTLAARHHQSGELEIAIALYRQALENDPPYAEAALYLGMALFQMHHLPEALTAYRLATRLMPEETEAWNGLGNVCLAQGNYLEALRWHKHALKIEPTSATAMDGLGSVFLATGNQPLALDWFQKALEAAPPTPETLNNLGVTLKAAKRPKEAIATLEKALELDPSSLDTLYNLGNAWQARGDMQLAHHYFSSAHALAPAAIAPLWGGCFAHLDMFYNSEDAVRRSRNAYAQALTELDKRLTLDSPEQIREAAAMVGANQPFYLTYQGKNDRDLQRQYGALVSRIMATAFPHYTQRAETRKISGKIRVGIATGFMCEHSVWKIPTRGWVHHLDRRKFDVFGYYTGIKNDRCTEEAKALLQGLTHESGNFEKLCQSIVEDQLDVLIYPDIGMDPTCAKLAGLRLAPVQCVSLGHPMTTGLPTMDVFLSNELMEPADGKSNYTEELVQLPHIGIHYTPLRHGPPEFKRASFGLPDDALLYFCPQSLYKYLPQYDRLYPLIAERVPDCRFVFLQDAQADVLNRRFLERMTRTFAEFGLDATHSLVMLPHQAPKAYHALNCLCNVFLDSIEWSGFNTAMEAANCGLPIITWPQGLMRGRHTAGVLSMLDIPEAKADSFEAYVDLAVRCGTDAAFRARLRGQIQKNRLRLFEDHEAIRGLEDFLEQRVRYGDC</sequence>
<feature type="repeat" description="TPR" evidence="8">
    <location>
        <begin position="173"/>
        <end position="206"/>
    </location>
</feature>
<evidence type="ECO:0000256" key="1">
    <source>
        <dbReference type="ARBA" id="ARBA00004922"/>
    </source>
</evidence>
<dbReference type="AlphaFoldDB" id="M1WXR5"/>
<dbReference type="SUPFAM" id="SSF53756">
    <property type="entry name" value="UDP-Glycosyltransferase/glycogen phosphorylase"/>
    <property type="match status" value="1"/>
</dbReference>
<dbReference type="OrthoDB" id="6193797at2"/>
<dbReference type="BioCyc" id="DPIE1322246:BN4_RS13230-MONOMER"/>
<keyword evidence="4" id="KW-0328">Glycosyltransferase</keyword>
<dbReference type="eggNOG" id="COG3914">
    <property type="taxonomic scope" value="Bacteria"/>
</dbReference>
<dbReference type="SUPFAM" id="SSF48452">
    <property type="entry name" value="TPR-like"/>
    <property type="match status" value="1"/>
</dbReference>
<feature type="domain" description="O-GlcNAc transferase C-terminal" evidence="9">
    <location>
        <begin position="471"/>
        <end position="648"/>
    </location>
</feature>
<evidence type="ECO:0000256" key="3">
    <source>
        <dbReference type="ARBA" id="ARBA00011970"/>
    </source>
</evidence>
<dbReference type="KEGG" id="dpi:BN4_12635"/>
<feature type="repeat" description="TPR" evidence="8">
    <location>
        <begin position="37"/>
        <end position="70"/>
    </location>
</feature>
<feature type="repeat" description="TPR" evidence="8">
    <location>
        <begin position="105"/>
        <end position="138"/>
    </location>
</feature>
<keyword evidence="11" id="KW-1185">Reference proteome</keyword>
<comment type="pathway">
    <text evidence="1">Protein modification; protein glycosylation.</text>
</comment>
<evidence type="ECO:0000313" key="10">
    <source>
        <dbReference type="EMBL" id="CCH49868.1"/>
    </source>
</evidence>
<dbReference type="Pfam" id="PF13844">
    <property type="entry name" value="Glyco_transf_41"/>
    <property type="match status" value="2"/>
</dbReference>
<evidence type="ECO:0000313" key="11">
    <source>
        <dbReference type="Proteomes" id="UP000011724"/>
    </source>
</evidence>
<evidence type="ECO:0000256" key="4">
    <source>
        <dbReference type="ARBA" id="ARBA00022676"/>
    </source>
</evidence>
<dbReference type="SMART" id="SM00028">
    <property type="entry name" value="TPR"/>
    <property type="match status" value="6"/>
</dbReference>
<evidence type="ECO:0000256" key="8">
    <source>
        <dbReference type="PROSITE-ProRule" id="PRU00339"/>
    </source>
</evidence>
<dbReference type="InterPro" id="IPR011990">
    <property type="entry name" value="TPR-like_helical_dom_sf"/>
</dbReference>
<dbReference type="GO" id="GO:0097363">
    <property type="term" value="F:protein O-acetylglucosaminyltransferase activity"/>
    <property type="evidence" value="ECO:0007669"/>
    <property type="project" value="UniProtKB-EC"/>
</dbReference>
<dbReference type="HOGENOM" id="CLU_001721_3_1_7"/>
<dbReference type="Pfam" id="PF13432">
    <property type="entry name" value="TPR_16"/>
    <property type="match status" value="1"/>
</dbReference>
<comment type="similarity">
    <text evidence="2">Belongs to the glycosyltransferase 41 family. O-GlcNAc transferase subfamily.</text>
</comment>
<dbReference type="PANTHER" id="PTHR44835:SF1">
    <property type="entry name" value="PROTEIN O-GLCNAC TRANSFERASE"/>
    <property type="match status" value="1"/>
</dbReference>
<dbReference type="Pfam" id="PF00515">
    <property type="entry name" value="TPR_1"/>
    <property type="match status" value="1"/>
</dbReference>
<evidence type="ECO:0000256" key="2">
    <source>
        <dbReference type="ARBA" id="ARBA00005386"/>
    </source>
</evidence>
<dbReference type="InterPro" id="IPR019734">
    <property type="entry name" value="TPR_rpt"/>
</dbReference>
<dbReference type="eggNOG" id="COG0457">
    <property type="taxonomic scope" value="Bacteria"/>
</dbReference>
<feature type="repeat" description="TPR" evidence="8">
    <location>
        <begin position="139"/>
        <end position="172"/>
    </location>
</feature>
<dbReference type="Gene3D" id="1.25.40.10">
    <property type="entry name" value="Tetratricopeptide repeat domain"/>
    <property type="match status" value="2"/>
</dbReference>
<dbReference type="InterPro" id="IPR029489">
    <property type="entry name" value="OGT/SEC/SPY_C"/>
</dbReference>
<organism evidence="10 11">
    <name type="scientific">Pseudodesulfovibrio piezophilus (strain DSM 21447 / JCM 15486 / C1TLV30)</name>
    <name type="common">Desulfovibrio piezophilus</name>
    <dbReference type="NCBI Taxonomy" id="1322246"/>
    <lineage>
        <taxon>Bacteria</taxon>
        <taxon>Pseudomonadati</taxon>
        <taxon>Thermodesulfobacteriota</taxon>
        <taxon>Desulfovibrionia</taxon>
        <taxon>Desulfovibrionales</taxon>
        <taxon>Desulfovibrionaceae</taxon>
    </lineage>
</organism>
<evidence type="ECO:0000256" key="7">
    <source>
        <dbReference type="ARBA" id="ARBA00022803"/>
    </source>
</evidence>
<keyword evidence="7 8" id="KW-0802">TPR repeat</keyword>
<dbReference type="PATRIC" id="fig|879567.3.peg.2822"/>
<dbReference type="Proteomes" id="UP000011724">
    <property type="component" value="Chromosome"/>
</dbReference>
<feature type="repeat" description="TPR" evidence="8">
    <location>
        <begin position="3"/>
        <end position="36"/>
    </location>
</feature>
<keyword evidence="5" id="KW-0808">Transferase</keyword>
<dbReference type="InterPro" id="IPR051939">
    <property type="entry name" value="Glycosyltr_41/O-GlcNAc_trsf"/>
</dbReference>
<reference evidence="10 11" key="1">
    <citation type="journal article" date="2013" name="PLoS ONE">
        <title>The first genomic and proteomic characterization of a deep-sea sulfate reducer: insights into the piezophilic lifestyle of Desulfovibrio piezophilus.</title>
        <authorList>
            <person name="Pradel N."/>
            <person name="Ji B."/>
            <person name="Gimenez G."/>
            <person name="Talla E."/>
            <person name="Lenoble P."/>
            <person name="Garel M."/>
            <person name="Tamburini C."/>
            <person name="Fourquet P."/>
            <person name="Lebrun R."/>
            <person name="Bertin P."/>
            <person name="Denis Y."/>
            <person name="Pophillat M."/>
            <person name="Barbe V."/>
            <person name="Ollivier B."/>
            <person name="Dolla A."/>
        </authorList>
    </citation>
    <scope>NUCLEOTIDE SEQUENCE [LARGE SCALE GENOMIC DNA]</scope>
    <source>
        <strain evidence="11">DSM 10523 / SB164P1</strain>
    </source>
</reference>
<name>M1WXR5_PSEP2</name>
<evidence type="ECO:0000256" key="6">
    <source>
        <dbReference type="ARBA" id="ARBA00022737"/>
    </source>
</evidence>
<proteinExistence type="inferred from homology"/>
<keyword evidence="6" id="KW-0677">Repeat</keyword>
<dbReference type="UniPathway" id="UPA00378"/>
<protein>
    <recommendedName>
        <fullName evidence="3">protein O-GlcNAc transferase</fullName>
        <ecNumber evidence="3">2.4.1.255</ecNumber>
    </recommendedName>
</protein>
<reference evidence="11" key="2">
    <citation type="journal article" date="2013" name="Stand. Genomic Sci.">
        <title>Complete genome sequence of Desulfocapsa sulfexigens, a marine deltaproteobacterium specialized in disproportionating inorganic sulfur compounds.</title>
        <authorList>
            <person name="Finster K.W."/>
            <person name="Kjeldsen K.U."/>
            <person name="Kube M."/>
            <person name="Reinhardt R."/>
            <person name="Mussmann M."/>
            <person name="Amann R."/>
            <person name="Schreiber L."/>
        </authorList>
    </citation>
    <scope>NUCLEOTIDE SEQUENCE [LARGE SCALE GENOMIC DNA]</scope>
    <source>
        <strain evidence="11">DSM 10523 / SB164P1</strain>
    </source>
</reference>
<feature type="domain" description="O-GlcNAc transferase C-terminal" evidence="9">
    <location>
        <begin position="288"/>
        <end position="456"/>
    </location>
</feature>
<accession>M1WXR5</accession>
<dbReference type="PANTHER" id="PTHR44835">
    <property type="entry name" value="UDP-N-ACETYLGLUCOSAMINE--PEPTIDE N-ACETYLGLUCOSAMINYLTRANSFERASE SPINDLY-RELATED"/>
    <property type="match status" value="1"/>
</dbReference>
<gene>
    <name evidence="10" type="ordered locus">BN4_12635</name>
</gene>
<dbReference type="PROSITE" id="PS50005">
    <property type="entry name" value="TPR"/>
    <property type="match status" value="6"/>
</dbReference>
<dbReference type="Gene3D" id="3.40.50.11380">
    <property type="match status" value="1"/>
</dbReference>